<dbReference type="HOGENOM" id="CLU_165255_0_2_9"/>
<evidence type="ECO:0000313" key="2">
    <source>
        <dbReference type="EMBL" id="EFQ04688.1"/>
    </source>
</evidence>
<dbReference type="InterPro" id="IPR036868">
    <property type="entry name" value="TusA-like_sf"/>
</dbReference>
<sequence length="67" mass="7609">MIDARGYSCPEPVIMAQKALATQEQEYEMLVDSRTAMENVTRYVSHNGYTVVSTAEGDDYKLVFKKK</sequence>
<comment type="caution">
    <text evidence="2">The sequence shown here is derived from an EMBL/GenBank/DDBJ whole genome shotgun (WGS) entry which is preliminary data.</text>
</comment>
<evidence type="ECO:0000313" key="3">
    <source>
        <dbReference type="Proteomes" id="UP000003195"/>
    </source>
</evidence>
<gene>
    <name evidence="2" type="ORF">HMPREF9429_00434</name>
</gene>
<dbReference type="Gene3D" id="3.30.110.40">
    <property type="entry name" value="TusA-like domain"/>
    <property type="match status" value="1"/>
</dbReference>
<name>E2ZAH7_9FIRM</name>
<dbReference type="STRING" id="706434.HMPREF9429_00434"/>
<organism evidence="2 3">
    <name type="scientific">Megasphaera micronuciformis F0359</name>
    <dbReference type="NCBI Taxonomy" id="706434"/>
    <lineage>
        <taxon>Bacteria</taxon>
        <taxon>Bacillati</taxon>
        <taxon>Bacillota</taxon>
        <taxon>Negativicutes</taxon>
        <taxon>Veillonellales</taxon>
        <taxon>Veillonellaceae</taxon>
        <taxon>Megasphaera</taxon>
    </lineage>
</organism>
<dbReference type="AlphaFoldDB" id="E2ZAH7"/>
<dbReference type="Proteomes" id="UP000003195">
    <property type="component" value="Unassembled WGS sequence"/>
</dbReference>
<evidence type="ECO:0000259" key="1">
    <source>
        <dbReference type="Pfam" id="PF01206"/>
    </source>
</evidence>
<dbReference type="Pfam" id="PF01206">
    <property type="entry name" value="TusA"/>
    <property type="match status" value="1"/>
</dbReference>
<dbReference type="eggNOG" id="COG0425">
    <property type="taxonomic scope" value="Bacteria"/>
</dbReference>
<protein>
    <recommendedName>
        <fullName evidence="1">UPF0033 domain-containing protein</fullName>
    </recommendedName>
</protein>
<reference evidence="2 3" key="1">
    <citation type="submission" date="2010-08" db="EMBL/GenBank/DDBJ databases">
        <authorList>
            <person name="Weinstock G."/>
            <person name="Sodergren E."/>
            <person name="Clifton S."/>
            <person name="Fulton L."/>
            <person name="Fulton B."/>
            <person name="Courtney L."/>
            <person name="Fronick C."/>
            <person name="Harrison M."/>
            <person name="Strong C."/>
            <person name="Farmer C."/>
            <person name="Delahaunty K."/>
            <person name="Markovic C."/>
            <person name="Hall O."/>
            <person name="Minx P."/>
            <person name="Tomlinson C."/>
            <person name="Mitreva M."/>
            <person name="Hou S."/>
            <person name="Chen J."/>
            <person name="Wollam A."/>
            <person name="Pepin K.H."/>
            <person name="Johnson M."/>
            <person name="Bhonagiri V."/>
            <person name="Zhang X."/>
            <person name="Suruliraj S."/>
            <person name="Warren W."/>
            <person name="Chinwalla A."/>
            <person name="Mardis E.R."/>
            <person name="Wilson R.K."/>
        </authorList>
    </citation>
    <scope>NUCLEOTIDE SEQUENCE [LARGE SCALE GENOMIC DNA]</scope>
    <source>
        <strain evidence="2 3">F0359</strain>
    </source>
</reference>
<proteinExistence type="predicted"/>
<dbReference type="EMBL" id="AECS01000011">
    <property type="protein sequence ID" value="EFQ04688.1"/>
    <property type="molecule type" value="Genomic_DNA"/>
</dbReference>
<feature type="domain" description="UPF0033" evidence="1">
    <location>
        <begin position="2"/>
        <end position="66"/>
    </location>
</feature>
<dbReference type="RefSeq" id="WP_006941262.1">
    <property type="nucleotide sequence ID" value="NZ_GL538185.1"/>
</dbReference>
<keyword evidence="3" id="KW-1185">Reference proteome</keyword>
<accession>E2ZAH7</accession>
<dbReference type="SUPFAM" id="SSF64307">
    <property type="entry name" value="SirA-like"/>
    <property type="match status" value="1"/>
</dbReference>
<dbReference type="InterPro" id="IPR001455">
    <property type="entry name" value="TusA-like"/>
</dbReference>